<keyword evidence="2" id="KW-1185">Reference proteome</keyword>
<name>A0A139HAT8_9PEZI</name>
<evidence type="ECO:0000313" key="1">
    <source>
        <dbReference type="EMBL" id="KXS99552.1"/>
    </source>
</evidence>
<accession>A0A139HAT8</accession>
<dbReference type="AlphaFoldDB" id="A0A139HAT8"/>
<proteinExistence type="predicted"/>
<dbReference type="EMBL" id="LFZN01000090">
    <property type="protein sequence ID" value="KXS99552.1"/>
    <property type="molecule type" value="Genomic_DNA"/>
</dbReference>
<protein>
    <submittedName>
        <fullName evidence="1">Uncharacterized protein</fullName>
    </submittedName>
</protein>
<comment type="caution">
    <text evidence="1">The sequence shown here is derived from an EMBL/GenBank/DDBJ whole genome shotgun (WGS) entry which is preliminary data.</text>
</comment>
<reference evidence="1 2" key="1">
    <citation type="submission" date="2015-07" db="EMBL/GenBank/DDBJ databases">
        <title>Comparative genomics of the Sigatoka disease complex on banana suggests a link between parallel evolutionary changes in Pseudocercospora fijiensis and Pseudocercospora eumusae and increased virulence on the banana host.</title>
        <authorList>
            <person name="Chang T.-C."/>
            <person name="Salvucci A."/>
            <person name="Crous P.W."/>
            <person name="Stergiopoulos I."/>
        </authorList>
    </citation>
    <scope>NUCLEOTIDE SEQUENCE [LARGE SCALE GENOMIC DNA]</scope>
    <source>
        <strain evidence="1 2">CBS 114824</strain>
    </source>
</reference>
<sequence length="312" mass="35289">MAVSASAPAATSPPSAASRVFATEELLEKILLLAINDSDYEDDEGRYVLFEPMPGHDQVFSLIAVQRVGKNFLHTIQGSVKLKQPIYRAPLESKPKDDDYWDEEKSIDGPDLFLDHRPLQCLLNRTRSKAADGAGWGFDFDDRTWDTPCGFNKVTLDASVLNRWTPLGRTFRENFGGKFENVVTSAFQDGWSNPEASWRHIKICSSKKKKSIRLGISATGHWQEVRPNIGIPAIKWNLSGDSTLGQVYEVILKFFTFIDFQRLIRAEQDREFAHASVNAMYMEFDEAAYSYEIFGRVHGNPRQGLSADHDDF</sequence>
<evidence type="ECO:0000313" key="2">
    <source>
        <dbReference type="Proteomes" id="UP000070133"/>
    </source>
</evidence>
<dbReference type="OrthoDB" id="10641600at2759"/>
<dbReference type="Proteomes" id="UP000070133">
    <property type="component" value="Unassembled WGS sequence"/>
</dbReference>
<gene>
    <name evidence="1" type="ORF">AC578_4254</name>
</gene>
<organism evidence="1 2">
    <name type="scientific">Pseudocercospora eumusae</name>
    <dbReference type="NCBI Taxonomy" id="321146"/>
    <lineage>
        <taxon>Eukaryota</taxon>
        <taxon>Fungi</taxon>
        <taxon>Dikarya</taxon>
        <taxon>Ascomycota</taxon>
        <taxon>Pezizomycotina</taxon>
        <taxon>Dothideomycetes</taxon>
        <taxon>Dothideomycetidae</taxon>
        <taxon>Mycosphaerellales</taxon>
        <taxon>Mycosphaerellaceae</taxon>
        <taxon>Pseudocercospora</taxon>
    </lineage>
</organism>